<comment type="caution">
    <text evidence="2">The sequence shown here is derived from an EMBL/GenBank/DDBJ whole genome shotgun (WGS) entry which is preliminary data.</text>
</comment>
<reference evidence="2 3" key="1">
    <citation type="journal article" date="2015" name="Microbiome">
        <title>Genomic resolution of linkages in carbon, nitrogen, and sulfur cycling among widespread estuary sediment bacteria.</title>
        <authorList>
            <person name="Baker B.J."/>
            <person name="Lazar C.S."/>
            <person name="Teske A.P."/>
            <person name="Dick G.J."/>
        </authorList>
    </citation>
    <scope>NUCLEOTIDE SEQUENCE [LARGE SCALE GENOMIC DNA]</scope>
    <source>
        <strain evidence="2">DG_26</strain>
    </source>
</reference>
<dbReference type="Proteomes" id="UP000051124">
    <property type="component" value="Unassembled WGS sequence"/>
</dbReference>
<dbReference type="AlphaFoldDB" id="A0A0S7WI09"/>
<evidence type="ECO:0000313" key="2">
    <source>
        <dbReference type="EMBL" id="KPJ49778.1"/>
    </source>
</evidence>
<name>A0A0S7WI09_UNCT6</name>
<dbReference type="Pfam" id="PF13524">
    <property type="entry name" value="Glyco_trans_1_2"/>
    <property type="match status" value="1"/>
</dbReference>
<gene>
    <name evidence="2" type="ORF">AMJ40_04790</name>
</gene>
<dbReference type="SUPFAM" id="SSF53756">
    <property type="entry name" value="UDP-Glycosyltransferase/glycogen phosphorylase"/>
    <property type="match status" value="1"/>
</dbReference>
<feature type="domain" description="Spore protein YkvP/CgeB glycosyl transferase-like" evidence="1">
    <location>
        <begin position="222"/>
        <end position="365"/>
    </location>
</feature>
<organism evidence="2 3">
    <name type="scientific">candidate division TA06 bacterium DG_26</name>
    <dbReference type="NCBI Taxonomy" id="1703771"/>
    <lineage>
        <taxon>Bacteria</taxon>
        <taxon>Bacteria division TA06</taxon>
    </lineage>
</organism>
<dbReference type="Gene3D" id="3.40.50.2000">
    <property type="entry name" value="Glycogen Phosphorylase B"/>
    <property type="match status" value="1"/>
</dbReference>
<sequence length="374" mass="42870">MHYLAQKAEVVSILFVDRDLYLSDMLPNPLTSLGDRASAGAWAKASLQSVQRINRKIGVYTPFHYLPFSHRPGPMRRMDTRLTYFFIARRLKKKDIEHLVLLVNRVVPLELLRQFRDAKLRCLCWSDDWATFKGISTPESVERRIEMLLKESDMVLAVSPELVERARKFTQSTYWLPNATDFGNFARASLAETEIAGEIVGIPRPILGLVGYVTSTLDFDLLVHVAKSRPEWSIVVIGPKLPAASWGESFFKMKNVYYLGPKPYFDLPMYMKGFDVCIIPYLTHRGVRAAESVKMYDYLATGKPVVASTDAAGIGRFSDVIRIGRDYDDFVRQLEQAIGETDSSRREARQKVAKENSWERRADEMYRLIRARLQ</sequence>
<proteinExistence type="predicted"/>
<evidence type="ECO:0000259" key="1">
    <source>
        <dbReference type="Pfam" id="PF13524"/>
    </source>
</evidence>
<accession>A0A0S7WI09</accession>
<protein>
    <recommendedName>
        <fullName evidence="1">Spore protein YkvP/CgeB glycosyl transferase-like domain-containing protein</fullName>
    </recommendedName>
</protein>
<dbReference type="InterPro" id="IPR055259">
    <property type="entry name" value="YkvP/CgeB_Glyco_trans-like"/>
</dbReference>
<dbReference type="EMBL" id="LIZT01000043">
    <property type="protein sequence ID" value="KPJ49778.1"/>
    <property type="molecule type" value="Genomic_DNA"/>
</dbReference>
<evidence type="ECO:0000313" key="3">
    <source>
        <dbReference type="Proteomes" id="UP000051124"/>
    </source>
</evidence>